<evidence type="ECO:0000313" key="14">
    <source>
        <dbReference type="Proteomes" id="UP001320159"/>
    </source>
</evidence>
<dbReference type="Gene3D" id="2.40.40.20">
    <property type="match status" value="1"/>
</dbReference>
<dbReference type="InterPro" id="IPR006478">
    <property type="entry name" value="Formate_DH_asu"/>
</dbReference>
<keyword evidence="9" id="KW-0411">Iron-sulfur</keyword>
<evidence type="ECO:0000256" key="5">
    <source>
        <dbReference type="ARBA" id="ARBA00022505"/>
    </source>
</evidence>
<name>A0AAP2W600_9EURY</name>
<dbReference type="EC" id="1.17.98.3" evidence="11"/>
<dbReference type="AlphaFoldDB" id="A0AAP2W600"/>
<dbReference type="PROSITE" id="PS51669">
    <property type="entry name" value="4FE4S_MOW_BIS_MGD"/>
    <property type="match status" value="1"/>
</dbReference>
<dbReference type="PANTHER" id="PTHR43105:SF14">
    <property type="entry name" value="FORMATE DEHYDROGENASE H"/>
    <property type="match status" value="1"/>
</dbReference>
<dbReference type="Pfam" id="PF04879">
    <property type="entry name" value="Molybdop_Fe4S4"/>
    <property type="match status" value="1"/>
</dbReference>
<dbReference type="GO" id="GO:0051539">
    <property type="term" value="F:4 iron, 4 sulfur cluster binding"/>
    <property type="evidence" value="ECO:0007669"/>
    <property type="project" value="UniProtKB-KW"/>
</dbReference>
<dbReference type="Pfam" id="PF00384">
    <property type="entry name" value="Molybdopterin"/>
    <property type="match status" value="1"/>
</dbReference>
<dbReference type="Gene3D" id="2.20.25.90">
    <property type="entry name" value="ADC-like domains"/>
    <property type="match status" value="1"/>
</dbReference>
<dbReference type="InterPro" id="IPR050123">
    <property type="entry name" value="Prok_molybdopt-oxidoreductase"/>
</dbReference>
<evidence type="ECO:0000256" key="11">
    <source>
        <dbReference type="ARBA" id="ARBA00049724"/>
    </source>
</evidence>
<feature type="domain" description="4Fe-4S Mo/W bis-MGD-type" evidence="12">
    <location>
        <begin position="3"/>
        <end position="59"/>
    </location>
</feature>
<keyword evidence="7" id="KW-0560">Oxidoreductase</keyword>
<organism evidence="13 14">
    <name type="scientific">Methanooceanicella nereidis</name>
    <dbReference type="NCBI Taxonomy" id="2052831"/>
    <lineage>
        <taxon>Archaea</taxon>
        <taxon>Methanobacteriati</taxon>
        <taxon>Methanobacteriota</taxon>
        <taxon>Stenosarchaea group</taxon>
        <taxon>Methanomicrobia</taxon>
        <taxon>Methanocellales</taxon>
        <taxon>Methanocellaceae</taxon>
        <taxon>Methanooceanicella</taxon>
    </lineage>
</organism>
<evidence type="ECO:0000256" key="1">
    <source>
        <dbReference type="ARBA" id="ARBA00001942"/>
    </source>
</evidence>
<dbReference type="SUPFAM" id="SSF53706">
    <property type="entry name" value="Formate dehydrogenase/DMSO reductase, domains 1-3"/>
    <property type="match status" value="1"/>
</dbReference>
<dbReference type="CDD" id="cd02753">
    <property type="entry name" value="MopB_Formate-Dh-H"/>
    <property type="match status" value="1"/>
</dbReference>
<dbReference type="GO" id="GO:0015942">
    <property type="term" value="P:formate metabolic process"/>
    <property type="evidence" value="ECO:0007669"/>
    <property type="project" value="InterPro"/>
</dbReference>
<comment type="caution">
    <text evidence="13">The sequence shown here is derived from an EMBL/GenBank/DDBJ whole genome shotgun (WGS) entry which is preliminary data.</text>
</comment>
<sequence>MKIDVVPTICPYCGCGCGMNLVAKDGKVVGVEPWKRHPVNEGKLCPKGNFAHEFLHRDDRLTTPLIRKDGKLVPATWDEAISLIASKFKEIKATYGPDAMACFASARVTNEENYIMQKFARVALETANIDHCARLCHGTTVAGLAKSLGSGAMTNSIKDIEEAKCVFIIGSNTFEDHPLIARRVARAKKAGATLIVADPRYNMTAKQADLYVQFRSGTDVALINAMMYVILSEGLEDKEFIKNRTKGFDALKEEVMKCPPEWAEPITGVPADTIREMARIYAKSGASSLIYSMGVTQHSTGTDNVLSMSNLAMLTGNIGKRGAGVNPLRGQNNVQGACDMGALPNVVSGYQAVINPELRAKVCGVWGVKDIPGKVGLTIVEVMNAIDEGKMKSLFIMGENPMVSDPDVNHVEHALKAIDFLVVQDIFLTETAELATVVLPAAAYAEKDGTFTNTERRVQLLRPAIAPPGEAKQDWEIICNIAKAMGVAGFDFKSQEEIFEEVRKTTPQYAGMTYERLSKPEALHWPCPDTSHPGTPILHTAKFSHPDGLGIFFGVPFKYQAERPDAEYPFILTTGRLLFHYHTGSMTRRSATLDDEVKTGFVEINTEDAKALGVKNGDKVKVLSRRGEIEIAAKVTPDIMKGIIFIPFHFAECSANKLTIAALDPFAKMPELKVCSAKVEVIPVEKKAPTGEPVKVAPKAGGH</sequence>
<dbReference type="InterPro" id="IPR009010">
    <property type="entry name" value="Asp_de-COase-like_dom_sf"/>
</dbReference>
<keyword evidence="4" id="KW-0004">4Fe-4S</keyword>
<comment type="similarity">
    <text evidence="3">Belongs to the prokaryotic molybdopterin-containing oxidoreductase family.</text>
</comment>
<dbReference type="EMBL" id="PGCK01000001">
    <property type="protein sequence ID" value="MCD1293789.1"/>
    <property type="molecule type" value="Genomic_DNA"/>
</dbReference>
<keyword evidence="14" id="KW-1185">Reference proteome</keyword>
<reference evidence="13 14" key="1">
    <citation type="submission" date="2017-11" db="EMBL/GenBank/DDBJ databases">
        <title>Isolation and Characterization of Family Methanocellaceae Species from Potential Methane Hydrate Area Offshore Southwestern Taiwan.</title>
        <authorList>
            <person name="Zhang W.-L."/>
            <person name="Chen W.-C."/>
            <person name="Lai M.-C."/>
            <person name="Chen S.-C."/>
        </authorList>
    </citation>
    <scope>NUCLEOTIDE SEQUENCE [LARGE SCALE GENOMIC DNA]</scope>
    <source>
        <strain evidence="13 14">CWC-04</strain>
    </source>
</reference>
<dbReference type="InterPro" id="IPR006657">
    <property type="entry name" value="MoPterin_dinucl-bd_dom"/>
</dbReference>
<dbReference type="NCBIfam" id="TIGR01591">
    <property type="entry name" value="Fdh-alpha"/>
    <property type="match status" value="1"/>
</dbReference>
<keyword evidence="5" id="KW-0500">Molybdenum</keyword>
<keyword evidence="6" id="KW-0479">Metal-binding</keyword>
<dbReference type="PIRSF" id="PIRSF000144">
    <property type="entry name" value="CbbBc"/>
    <property type="match status" value="1"/>
</dbReference>
<dbReference type="Pfam" id="PF01568">
    <property type="entry name" value="Molydop_binding"/>
    <property type="match status" value="1"/>
</dbReference>
<dbReference type="RefSeq" id="WP_230740090.1">
    <property type="nucleotide sequence ID" value="NZ_PGCK01000001.1"/>
</dbReference>
<dbReference type="Proteomes" id="UP001320159">
    <property type="component" value="Unassembled WGS sequence"/>
</dbReference>
<dbReference type="CDD" id="cd02790">
    <property type="entry name" value="MopB_CT_Formate-Dh_H"/>
    <property type="match status" value="1"/>
</dbReference>
<dbReference type="SMART" id="SM00926">
    <property type="entry name" value="Molybdop_Fe4S4"/>
    <property type="match status" value="1"/>
</dbReference>
<dbReference type="PANTHER" id="PTHR43105">
    <property type="entry name" value="RESPIRATORY NITRATE REDUCTASE"/>
    <property type="match status" value="1"/>
</dbReference>
<evidence type="ECO:0000256" key="10">
    <source>
        <dbReference type="ARBA" id="ARBA00047971"/>
    </source>
</evidence>
<gene>
    <name evidence="13" type="ORF">CUJ83_02105</name>
</gene>
<dbReference type="InterPro" id="IPR041925">
    <property type="entry name" value="CT_Formate-Dh_H"/>
</dbReference>
<evidence type="ECO:0000259" key="12">
    <source>
        <dbReference type="PROSITE" id="PS51669"/>
    </source>
</evidence>
<dbReference type="GO" id="GO:0043546">
    <property type="term" value="F:molybdopterin cofactor binding"/>
    <property type="evidence" value="ECO:0007669"/>
    <property type="project" value="InterPro"/>
</dbReference>
<dbReference type="InterPro" id="IPR041924">
    <property type="entry name" value="Formate_Dh-H_N"/>
</dbReference>
<dbReference type="InterPro" id="IPR006656">
    <property type="entry name" value="Mopterin_OxRdtase"/>
</dbReference>
<dbReference type="Gene3D" id="3.40.228.10">
    <property type="entry name" value="Dimethylsulfoxide Reductase, domain 2"/>
    <property type="match status" value="1"/>
</dbReference>
<evidence type="ECO:0000256" key="4">
    <source>
        <dbReference type="ARBA" id="ARBA00022485"/>
    </source>
</evidence>
<dbReference type="InterPro" id="IPR006963">
    <property type="entry name" value="Mopterin_OxRdtase_4Fe-4S_dom"/>
</dbReference>
<dbReference type="GO" id="GO:0008863">
    <property type="term" value="F:formate dehydrogenase (NAD+) activity"/>
    <property type="evidence" value="ECO:0007669"/>
    <property type="project" value="InterPro"/>
</dbReference>
<dbReference type="GO" id="GO:0003954">
    <property type="term" value="F:NADH dehydrogenase activity"/>
    <property type="evidence" value="ECO:0007669"/>
    <property type="project" value="TreeGrafter"/>
</dbReference>
<evidence type="ECO:0000256" key="7">
    <source>
        <dbReference type="ARBA" id="ARBA00023002"/>
    </source>
</evidence>
<evidence type="ECO:0000256" key="6">
    <source>
        <dbReference type="ARBA" id="ARBA00022723"/>
    </source>
</evidence>
<keyword evidence="8" id="KW-0408">Iron</keyword>
<dbReference type="GO" id="GO:0022904">
    <property type="term" value="P:respiratory electron transport chain"/>
    <property type="evidence" value="ECO:0007669"/>
    <property type="project" value="TreeGrafter"/>
</dbReference>
<dbReference type="FunFam" id="2.20.25.90:FF:000006">
    <property type="entry name" value="Formate dehydrogenase alpha subunit"/>
    <property type="match status" value="1"/>
</dbReference>
<evidence type="ECO:0000256" key="3">
    <source>
        <dbReference type="ARBA" id="ARBA00010312"/>
    </source>
</evidence>
<dbReference type="SUPFAM" id="SSF50692">
    <property type="entry name" value="ADC-like"/>
    <property type="match status" value="1"/>
</dbReference>
<dbReference type="FunFam" id="2.40.40.20:FF:000005">
    <property type="entry name" value="Periplasmic nitrate reductase"/>
    <property type="match status" value="1"/>
</dbReference>
<evidence type="ECO:0000256" key="8">
    <source>
        <dbReference type="ARBA" id="ARBA00023004"/>
    </source>
</evidence>
<dbReference type="GO" id="GO:0043794">
    <property type="term" value="F:formate dehydrogenase (coenzyme F420) activity"/>
    <property type="evidence" value="ECO:0007669"/>
    <property type="project" value="UniProtKB-EC"/>
</dbReference>
<dbReference type="Gene3D" id="3.40.50.740">
    <property type="match status" value="1"/>
</dbReference>
<evidence type="ECO:0000313" key="13">
    <source>
        <dbReference type="EMBL" id="MCD1293789.1"/>
    </source>
</evidence>
<dbReference type="GO" id="GO:0046872">
    <property type="term" value="F:metal ion binding"/>
    <property type="evidence" value="ECO:0007669"/>
    <property type="project" value="UniProtKB-KW"/>
</dbReference>
<protein>
    <recommendedName>
        <fullName evidence="11">formate dehydrogenase (coenzyme F420)</fullName>
        <ecNumber evidence="11">1.17.98.3</ecNumber>
    </recommendedName>
</protein>
<comment type="cofactor">
    <cofactor evidence="1">
        <name>Mo-bis(molybdopterin guanine dinucleotide)</name>
        <dbReference type="ChEBI" id="CHEBI:60539"/>
    </cofactor>
</comment>
<dbReference type="FunFam" id="3.40.228.10:FF:000002">
    <property type="entry name" value="Formate dehydrogenase subunit alpha"/>
    <property type="match status" value="1"/>
</dbReference>
<comment type="catalytic activity">
    <reaction evidence="10">
        <text>oxidized coenzyme F420-(gamma-L-Glu)(n) + formate + 2 H(+) = reduced coenzyme F420-(gamma-L-Glu)(n) + CO2</text>
        <dbReference type="Rhea" id="RHEA:42764"/>
        <dbReference type="Rhea" id="RHEA-COMP:12939"/>
        <dbReference type="Rhea" id="RHEA-COMP:14378"/>
        <dbReference type="ChEBI" id="CHEBI:15378"/>
        <dbReference type="ChEBI" id="CHEBI:15740"/>
        <dbReference type="ChEBI" id="CHEBI:16526"/>
        <dbReference type="ChEBI" id="CHEBI:133980"/>
        <dbReference type="ChEBI" id="CHEBI:139511"/>
        <dbReference type="EC" id="1.17.98.3"/>
    </reaction>
</comment>
<dbReference type="GO" id="GO:0016020">
    <property type="term" value="C:membrane"/>
    <property type="evidence" value="ECO:0007669"/>
    <property type="project" value="TreeGrafter"/>
</dbReference>
<accession>A0AAP2W600</accession>
<proteinExistence type="inferred from homology"/>
<evidence type="ECO:0000256" key="9">
    <source>
        <dbReference type="ARBA" id="ARBA00023014"/>
    </source>
</evidence>
<evidence type="ECO:0000256" key="2">
    <source>
        <dbReference type="ARBA" id="ARBA00001966"/>
    </source>
</evidence>
<comment type="cofactor">
    <cofactor evidence="2">
        <name>[4Fe-4S] cluster</name>
        <dbReference type="ChEBI" id="CHEBI:49883"/>
    </cofactor>
</comment>